<dbReference type="AlphaFoldDB" id="C6RDT2"/>
<dbReference type="STRING" id="553219.CAMSH0001_1240"/>
<dbReference type="EMBL" id="ACVQ01000008">
    <property type="protein sequence ID" value="EET80479.1"/>
    <property type="molecule type" value="Genomic_DNA"/>
</dbReference>
<accession>C6RDT2</accession>
<sequence length="40" mass="4966">MQVSFPPWNLRRIRALTYKFKSEKPSNLRVKFYFNSLRVF</sequence>
<gene>
    <name evidence="1" type="ORF">CAMSH0001_1240</name>
</gene>
<evidence type="ECO:0000313" key="1">
    <source>
        <dbReference type="EMBL" id="EET80479.1"/>
    </source>
</evidence>
<comment type="caution">
    <text evidence="1">The sequence shown here is derived from an EMBL/GenBank/DDBJ whole genome shotgun (WGS) entry which is preliminary data.</text>
</comment>
<proteinExistence type="predicted"/>
<name>C6RDT2_9BACT</name>
<dbReference type="Proteomes" id="UP000003107">
    <property type="component" value="Unassembled WGS sequence"/>
</dbReference>
<organism evidence="1 2">
    <name type="scientific">Campylobacter showae RM3277</name>
    <dbReference type="NCBI Taxonomy" id="553219"/>
    <lineage>
        <taxon>Bacteria</taxon>
        <taxon>Pseudomonadati</taxon>
        <taxon>Campylobacterota</taxon>
        <taxon>Epsilonproteobacteria</taxon>
        <taxon>Campylobacterales</taxon>
        <taxon>Campylobacteraceae</taxon>
        <taxon>Campylobacter</taxon>
    </lineage>
</organism>
<protein>
    <submittedName>
        <fullName evidence="1">Uncharacterized protein</fullName>
    </submittedName>
</protein>
<keyword evidence="2" id="KW-1185">Reference proteome</keyword>
<reference evidence="1 2" key="1">
    <citation type="submission" date="2009-07" db="EMBL/GenBank/DDBJ databases">
        <authorList>
            <person name="Madupu R."/>
            <person name="Sebastian Y."/>
            <person name="Durkin A.S."/>
            <person name="Torralba M."/>
            <person name="Methe B."/>
            <person name="Sutton G.G."/>
            <person name="Strausberg R.L."/>
            <person name="Nelson K.E."/>
        </authorList>
    </citation>
    <scope>NUCLEOTIDE SEQUENCE [LARGE SCALE GENOMIC DNA]</scope>
    <source>
        <strain evidence="1 2">RM3277</strain>
    </source>
</reference>
<evidence type="ECO:0000313" key="2">
    <source>
        <dbReference type="Proteomes" id="UP000003107"/>
    </source>
</evidence>